<keyword evidence="2" id="KW-0560">Oxidoreductase</keyword>
<evidence type="ECO:0000313" key="4">
    <source>
        <dbReference type="Proteomes" id="UP000319212"/>
    </source>
</evidence>
<dbReference type="EMBL" id="RCZI01000005">
    <property type="protein sequence ID" value="TPG25497.1"/>
    <property type="molecule type" value="Genomic_DNA"/>
</dbReference>
<name>A0A502DJ07_9BURK</name>
<dbReference type="Gene3D" id="3.10.450.50">
    <property type="match status" value="1"/>
</dbReference>
<dbReference type="InterPro" id="IPR000391">
    <property type="entry name" value="Rng_hydr_dOase-bsu"/>
</dbReference>
<protein>
    <submittedName>
        <fullName evidence="3">Terephthalate 1,2-dioxygenase</fullName>
    </submittedName>
</protein>
<gene>
    <name evidence="3" type="ORF">EAH82_18225</name>
</gene>
<keyword evidence="3" id="KW-0223">Dioxygenase</keyword>
<comment type="similarity">
    <text evidence="1">Belongs to the bacterial ring-hydroxylating dioxygenase beta subunit family.</text>
</comment>
<evidence type="ECO:0000256" key="1">
    <source>
        <dbReference type="ARBA" id="ARBA00009570"/>
    </source>
</evidence>
<organism evidence="3 4">
    <name type="scientific">Variovorax guangxiensis</name>
    <dbReference type="NCBI Taxonomy" id="1775474"/>
    <lineage>
        <taxon>Bacteria</taxon>
        <taxon>Pseudomonadati</taxon>
        <taxon>Pseudomonadota</taxon>
        <taxon>Betaproteobacteria</taxon>
        <taxon>Burkholderiales</taxon>
        <taxon>Comamonadaceae</taxon>
        <taxon>Variovorax</taxon>
    </lineage>
</organism>
<dbReference type="Proteomes" id="UP000319212">
    <property type="component" value="Unassembled WGS sequence"/>
</dbReference>
<dbReference type="AlphaFoldDB" id="A0A502DJ07"/>
<dbReference type="InterPro" id="IPR032710">
    <property type="entry name" value="NTF2-like_dom_sf"/>
</dbReference>
<evidence type="ECO:0000256" key="2">
    <source>
        <dbReference type="ARBA" id="ARBA00023002"/>
    </source>
</evidence>
<accession>A0A502DJ07</accession>
<dbReference type="GO" id="GO:0051213">
    <property type="term" value="F:dioxygenase activity"/>
    <property type="evidence" value="ECO:0007669"/>
    <property type="project" value="UniProtKB-KW"/>
</dbReference>
<dbReference type="OrthoDB" id="2674149at2"/>
<dbReference type="Pfam" id="PF00866">
    <property type="entry name" value="Ring_hydroxyl_B"/>
    <property type="match status" value="1"/>
</dbReference>
<sequence length="144" mass="16461">MEDYARAIDLDQLERWPGFFDEKCIYKVTSRENVEAGYPFGVLFADSRGMLTDRVRSLREANIYEGQVYRHLMGRPFIMSMDNGLVQAETSFLILRTMRTGEMSTFAAGVYQDRVRIADGRASFVERVVVCDSSRVDTLLALPL</sequence>
<comment type="caution">
    <text evidence="3">The sequence shown here is derived from an EMBL/GenBank/DDBJ whole genome shotgun (WGS) entry which is preliminary data.</text>
</comment>
<dbReference type="SUPFAM" id="SSF54427">
    <property type="entry name" value="NTF2-like"/>
    <property type="match status" value="1"/>
</dbReference>
<reference evidence="3 4" key="1">
    <citation type="journal article" date="2019" name="Environ. Microbiol.">
        <title>Species interactions and distinct microbial communities in high Arctic permafrost affected cryosols are associated with the CH4 and CO2 gas fluxes.</title>
        <authorList>
            <person name="Altshuler I."/>
            <person name="Hamel J."/>
            <person name="Turney S."/>
            <person name="Magnuson E."/>
            <person name="Levesque R."/>
            <person name="Greer C."/>
            <person name="Whyte L.G."/>
        </authorList>
    </citation>
    <scope>NUCLEOTIDE SEQUENCE [LARGE SCALE GENOMIC DNA]</scope>
    <source>
        <strain evidence="3 4">S06.C</strain>
    </source>
</reference>
<evidence type="ECO:0000313" key="3">
    <source>
        <dbReference type="EMBL" id="TPG25497.1"/>
    </source>
</evidence>
<proteinExistence type="inferred from homology"/>